<dbReference type="AlphaFoldDB" id="X0UMU8"/>
<reference evidence="1" key="1">
    <citation type="journal article" date="2014" name="Front. Microbiol.">
        <title>High frequency of phylogenetically diverse reductive dehalogenase-homologous genes in deep subseafloor sedimentary metagenomes.</title>
        <authorList>
            <person name="Kawai M."/>
            <person name="Futagami T."/>
            <person name="Toyoda A."/>
            <person name="Takaki Y."/>
            <person name="Nishi S."/>
            <person name="Hori S."/>
            <person name="Arai W."/>
            <person name="Tsubouchi T."/>
            <person name="Morono Y."/>
            <person name="Uchiyama I."/>
            <person name="Ito T."/>
            <person name="Fujiyama A."/>
            <person name="Inagaki F."/>
            <person name="Takami H."/>
        </authorList>
    </citation>
    <scope>NUCLEOTIDE SEQUENCE</scope>
    <source>
        <strain evidence="1">Expedition CK06-06</strain>
    </source>
</reference>
<sequence length="33" mass="3340">YTINDYIAGGVTTVSGNLLTLAVIEQLGSLAGD</sequence>
<dbReference type="EMBL" id="BARS01010106">
    <property type="protein sequence ID" value="GAF89835.1"/>
    <property type="molecule type" value="Genomic_DNA"/>
</dbReference>
<comment type="caution">
    <text evidence="1">The sequence shown here is derived from an EMBL/GenBank/DDBJ whole genome shotgun (WGS) entry which is preliminary data.</text>
</comment>
<gene>
    <name evidence="1" type="ORF">S01H1_18839</name>
</gene>
<feature type="non-terminal residue" evidence="1">
    <location>
        <position position="1"/>
    </location>
</feature>
<evidence type="ECO:0000313" key="1">
    <source>
        <dbReference type="EMBL" id="GAF89835.1"/>
    </source>
</evidence>
<organism evidence="1">
    <name type="scientific">marine sediment metagenome</name>
    <dbReference type="NCBI Taxonomy" id="412755"/>
    <lineage>
        <taxon>unclassified sequences</taxon>
        <taxon>metagenomes</taxon>
        <taxon>ecological metagenomes</taxon>
    </lineage>
</organism>
<proteinExistence type="predicted"/>
<name>X0UMU8_9ZZZZ</name>
<accession>X0UMU8</accession>
<protein>
    <submittedName>
        <fullName evidence="1">Uncharacterized protein</fullName>
    </submittedName>
</protein>